<evidence type="ECO:0000313" key="1">
    <source>
        <dbReference type="EMBL" id="RVW69195.1"/>
    </source>
</evidence>
<dbReference type="EMBL" id="QGNW01000504">
    <property type="protein sequence ID" value="RVW69195.1"/>
    <property type="molecule type" value="Genomic_DNA"/>
</dbReference>
<gene>
    <name evidence="1" type="ORF">CK203_060831</name>
</gene>
<reference evidence="1 2" key="1">
    <citation type="journal article" date="2018" name="PLoS Genet.">
        <title>Population sequencing reveals clonal diversity and ancestral inbreeding in the grapevine cultivar Chardonnay.</title>
        <authorList>
            <person name="Roach M.J."/>
            <person name="Johnson D.L."/>
            <person name="Bohlmann J."/>
            <person name="van Vuuren H.J."/>
            <person name="Jones S.J."/>
            <person name="Pretorius I.S."/>
            <person name="Schmidt S.A."/>
            <person name="Borneman A.R."/>
        </authorList>
    </citation>
    <scope>NUCLEOTIDE SEQUENCE [LARGE SCALE GENOMIC DNA]</scope>
    <source>
        <strain evidence="2">cv. Chardonnay</strain>
        <tissue evidence="1">Leaf</tissue>
    </source>
</reference>
<protein>
    <submittedName>
        <fullName evidence="1">Uncharacterized protein</fullName>
    </submittedName>
</protein>
<dbReference type="Proteomes" id="UP000288805">
    <property type="component" value="Unassembled WGS sequence"/>
</dbReference>
<comment type="caution">
    <text evidence="1">The sequence shown here is derived from an EMBL/GenBank/DDBJ whole genome shotgun (WGS) entry which is preliminary data.</text>
</comment>
<evidence type="ECO:0000313" key="2">
    <source>
        <dbReference type="Proteomes" id="UP000288805"/>
    </source>
</evidence>
<name>A0A438GAF0_VITVI</name>
<accession>A0A438GAF0</accession>
<dbReference type="AlphaFoldDB" id="A0A438GAF0"/>
<sequence length="64" mass="7016">MTLAAKRLHFDYVVPSVIDSNHRFSSLRVSPEDLTLIVSLPLFTFGSVRGRNSSSAGDCDECLS</sequence>
<proteinExistence type="predicted"/>
<organism evidence="1 2">
    <name type="scientific">Vitis vinifera</name>
    <name type="common">Grape</name>
    <dbReference type="NCBI Taxonomy" id="29760"/>
    <lineage>
        <taxon>Eukaryota</taxon>
        <taxon>Viridiplantae</taxon>
        <taxon>Streptophyta</taxon>
        <taxon>Embryophyta</taxon>
        <taxon>Tracheophyta</taxon>
        <taxon>Spermatophyta</taxon>
        <taxon>Magnoliopsida</taxon>
        <taxon>eudicotyledons</taxon>
        <taxon>Gunneridae</taxon>
        <taxon>Pentapetalae</taxon>
        <taxon>rosids</taxon>
        <taxon>Vitales</taxon>
        <taxon>Vitaceae</taxon>
        <taxon>Viteae</taxon>
        <taxon>Vitis</taxon>
    </lineage>
</organism>